<accession>A0A921TFH9</accession>
<evidence type="ECO:0000256" key="2">
    <source>
        <dbReference type="ARBA" id="ARBA00022803"/>
    </source>
</evidence>
<name>A0A921TFH9_9GAMM</name>
<dbReference type="EMBL" id="PDWK01000053">
    <property type="protein sequence ID" value="KAF1688353.1"/>
    <property type="molecule type" value="Genomic_DNA"/>
</dbReference>
<dbReference type="InterPro" id="IPR019734">
    <property type="entry name" value="TPR_rpt"/>
</dbReference>
<evidence type="ECO:0000313" key="7">
    <source>
        <dbReference type="Proteomes" id="UP000717981"/>
    </source>
</evidence>
<evidence type="ECO:0000256" key="4">
    <source>
        <dbReference type="SAM" id="MobiDB-lite"/>
    </source>
</evidence>
<feature type="chain" id="PRO_5038105762" description="Tetratricopeptide repeat protein" evidence="5">
    <location>
        <begin position="43"/>
        <end position="591"/>
    </location>
</feature>
<reference evidence="6" key="1">
    <citation type="submission" date="2017-10" db="EMBL/GenBank/DDBJ databases">
        <title>Whole genome sequencing of members of genus Pseudoxanthomonas.</title>
        <authorList>
            <person name="Kumar S."/>
            <person name="Bansal K."/>
            <person name="Kaur A."/>
            <person name="Patil P."/>
            <person name="Sharma S."/>
            <person name="Patil P.B."/>
        </authorList>
    </citation>
    <scope>NUCLEOTIDE SEQUENCE</scope>
    <source>
        <strain evidence="6">DSM 22914</strain>
    </source>
</reference>
<evidence type="ECO:0000256" key="3">
    <source>
        <dbReference type="PROSITE-ProRule" id="PRU00339"/>
    </source>
</evidence>
<dbReference type="Pfam" id="PF07719">
    <property type="entry name" value="TPR_2"/>
    <property type="match status" value="1"/>
</dbReference>
<dbReference type="SUPFAM" id="SSF48452">
    <property type="entry name" value="TPR-like"/>
    <property type="match status" value="2"/>
</dbReference>
<dbReference type="AlphaFoldDB" id="A0A921TFH9"/>
<keyword evidence="2 3" id="KW-0802">TPR repeat</keyword>
<dbReference type="OrthoDB" id="9766710at2"/>
<feature type="compositionally biased region" description="Low complexity" evidence="4">
    <location>
        <begin position="573"/>
        <end position="591"/>
    </location>
</feature>
<dbReference type="InterPro" id="IPR013105">
    <property type="entry name" value="TPR_2"/>
</dbReference>
<organism evidence="6 7">
    <name type="scientific">Pseudoxanthomonas taiwanensis</name>
    <dbReference type="NCBI Taxonomy" id="176598"/>
    <lineage>
        <taxon>Bacteria</taxon>
        <taxon>Pseudomonadati</taxon>
        <taxon>Pseudomonadota</taxon>
        <taxon>Gammaproteobacteria</taxon>
        <taxon>Lysobacterales</taxon>
        <taxon>Lysobacteraceae</taxon>
        <taxon>Pseudoxanthomonas</taxon>
    </lineage>
</organism>
<evidence type="ECO:0000313" key="6">
    <source>
        <dbReference type="EMBL" id="KAF1688353.1"/>
    </source>
</evidence>
<keyword evidence="1" id="KW-0677">Repeat</keyword>
<evidence type="ECO:0008006" key="8">
    <source>
        <dbReference type="Google" id="ProtNLM"/>
    </source>
</evidence>
<dbReference type="Pfam" id="PF13432">
    <property type="entry name" value="TPR_16"/>
    <property type="match status" value="2"/>
</dbReference>
<keyword evidence="7" id="KW-1185">Reference proteome</keyword>
<feature type="region of interest" description="Disordered" evidence="4">
    <location>
        <begin position="562"/>
        <end position="591"/>
    </location>
</feature>
<dbReference type="SMART" id="SM00028">
    <property type="entry name" value="TPR"/>
    <property type="match status" value="4"/>
</dbReference>
<dbReference type="PANTHER" id="PTHR12558">
    <property type="entry name" value="CELL DIVISION CYCLE 16,23,27"/>
    <property type="match status" value="1"/>
</dbReference>
<keyword evidence="5" id="KW-0732">Signal</keyword>
<dbReference type="Gene3D" id="1.25.40.10">
    <property type="entry name" value="Tetratricopeptide repeat domain"/>
    <property type="match status" value="3"/>
</dbReference>
<evidence type="ECO:0000256" key="5">
    <source>
        <dbReference type="SAM" id="SignalP"/>
    </source>
</evidence>
<feature type="repeat" description="TPR" evidence="3">
    <location>
        <begin position="522"/>
        <end position="555"/>
    </location>
</feature>
<gene>
    <name evidence="6" type="ORF">CR938_10500</name>
</gene>
<dbReference type="PANTHER" id="PTHR12558:SF13">
    <property type="entry name" value="CELL DIVISION CYCLE PROTEIN 27 HOMOLOG"/>
    <property type="match status" value="1"/>
</dbReference>
<protein>
    <recommendedName>
        <fullName evidence="8">Tetratricopeptide repeat protein</fullName>
    </recommendedName>
</protein>
<dbReference type="InterPro" id="IPR011990">
    <property type="entry name" value="TPR-like_helical_dom_sf"/>
</dbReference>
<dbReference type="PROSITE" id="PS50005">
    <property type="entry name" value="TPR"/>
    <property type="match status" value="1"/>
</dbReference>
<proteinExistence type="predicted"/>
<feature type="signal peptide" evidence="5">
    <location>
        <begin position="1"/>
        <end position="42"/>
    </location>
</feature>
<comment type="caution">
    <text evidence="6">The sequence shown here is derived from an EMBL/GenBank/DDBJ whole genome shotgun (WGS) entry which is preliminary data.</text>
</comment>
<sequence length="591" mass="64927">MPESMLSSRATVRHAAPGTPRRLGRRLALCLLLAPAAAPAPAGDIPLEPLLAAEFALQSGQLADAARWYLEAAEAEAGDAVLAERATRVAMLANEDARARRALRLWRKRAPGALAVRGADAALALREGRLSYARRELRTLLRSPDPRGWQYAYSALRSGRDPERVARVLGDLVEAGAIPDRLPVWQAFGHLALRLDDPGLAERFVEAVVRRFPEEPGVAIMRAGQLHQAGRTGEARALLAQVEPRAAAEPELRAMLAMTYEAMRAPGDAARVMAMGPQDTRSYELRASLLARAEDTAGLEALYRELGEDGAHPDPARRLLLGRLAEFLRRPAEAVEWYRGVPGGPERNEARIRIAVALHELGRRTEAYAEARALQDDAAADPMARRNAYLLEAELRQRDGDGAGEVEALGRGLAAFPDDVELLYARALAWERQDRIDRAEADLRRLLVVDPENVAALNALGYTLADRTERYQEALELIDRARVAEPDNAAIVDSHGWVLYRLGRHQEALVELRRAWGLLKDPEIGVHLGEVLWVLGRRDEARRYFEEARQLDPDNRALRRALERLRLPPDGPAPGAGDDPAGAPAATEPAP</sequence>
<evidence type="ECO:0000256" key="1">
    <source>
        <dbReference type="ARBA" id="ARBA00022737"/>
    </source>
</evidence>
<dbReference type="Proteomes" id="UP000717981">
    <property type="component" value="Unassembled WGS sequence"/>
</dbReference>